<evidence type="ECO:0000313" key="1">
    <source>
        <dbReference type="EMBL" id="KKS86910.1"/>
    </source>
</evidence>
<evidence type="ECO:0008006" key="3">
    <source>
        <dbReference type="Google" id="ProtNLM"/>
    </source>
</evidence>
<dbReference type="PANTHER" id="PTHR31591">
    <property type="entry name" value="UPF0613 PROTEIN PB24D3.06C"/>
    <property type="match status" value="1"/>
</dbReference>
<gene>
    <name evidence="1" type="ORF">UV61_C0006G0111</name>
</gene>
<evidence type="ECO:0000313" key="2">
    <source>
        <dbReference type="Proteomes" id="UP000034050"/>
    </source>
</evidence>
<dbReference type="EMBL" id="LCFD01000006">
    <property type="protein sequence ID" value="KKS86910.1"/>
    <property type="molecule type" value="Genomic_DNA"/>
</dbReference>
<dbReference type="Proteomes" id="UP000034050">
    <property type="component" value="Unassembled WGS sequence"/>
</dbReference>
<organism evidence="1 2">
    <name type="scientific">Candidatus Gottesmanbacteria bacterium GW2011_GWB1_43_11</name>
    <dbReference type="NCBI Taxonomy" id="1618446"/>
    <lineage>
        <taxon>Bacteria</taxon>
        <taxon>Candidatus Gottesmaniibacteriota</taxon>
    </lineage>
</organism>
<dbReference type="InterPro" id="IPR029058">
    <property type="entry name" value="AB_hydrolase_fold"/>
</dbReference>
<dbReference type="Gene3D" id="3.40.50.1820">
    <property type="entry name" value="alpha/beta hydrolase"/>
    <property type="match status" value="1"/>
</dbReference>
<accession>A0A0G1CMA5</accession>
<protein>
    <recommendedName>
        <fullName evidence="3">Serine aminopeptidase S33 domain-containing protein</fullName>
    </recommendedName>
</protein>
<dbReference type="PANTHER" id="PTHR31591:SF1">
    <property type="entry name" value="UPF0613 PROTEIN PB24D3.06C"/>
    <property type="match status" value="1"/>
</dbReference>
<proteinExistence type="predicted"/>
<dbReference type="Pfam" id="PF08538">
    <property type="entry name" value="DUF1749"/>
    <property type="match status" value="1"/>
</dbReference>
<dbReference type="InterPro" id="IPR013744">
    <property type="entry name" value="SidJ"/>
</dbReference>
<sequence length="293" mass="33377">MKPFYLVETITRDKLMHQGIFYRPENPGKKALLWVHGLTGNFYGSISLYETLVDQCEKKGLGFAAFNNRGHDGITSIKKADLRKTTGYDRINGGAGFENFKETIYDIDAGISFLIRQGFTQIILLGHSTGANKVCYYAGKQKDKRVTSIILASPTSDRLNQKDKIKLAKDLQYMQELVDKGQSNQLQVGFNFFPMTPKRYLSLFTPNSWEDQFDYGDPRPRMKCFSKIKYPLLVTLGTLDESLDRPAKEVINVFDSYQNSSNYKSVIIKGATHGYTGKEKEFTQTVIDWVHKL</sequence>
<reference evidence="1 2" key="1">
    <citation type="journal article" date="2015" name="Nature">
        <title>rRNA introns, odd ribosomes, and small enigmatic genomes across a large radiation of phyla.</title>
        <authorList>
            <person name="Brown C.T."/>
            <person name="Hug L.A."/>
            <person name="Thomas B.C."/>
            <person name="Sharon I."/>
            <person name="Castelle C.J."/>
            <person name="Singh A."/>
            <person name="Wilkins M.J."/>
            <person name="Williams K.H."/>
            <person name="Banfield J.F."/>
        </authorList>
    </citation>
    <scope>NUCLEOTIDE SEQUENCE [LARGE SCALE GENOMIC DNA]</scope>
</reference>
<dbReference type="SUPFAM" id="SSF53474">
    <property type="entry name" value="alpha/beta-Hydrolases"/>
    <property type="match status" value="1"/>
</dbReference>
<comment type="caution">
    <text evidence="1">The sequence shown here is derived from an EMBL/GenBank/DDBJ whole genome shotgun (WGS) entry which is preliminary data.</text>
</comment>
<dbReference type="STRING" id="1618446.UV61_C0006G0111"/>
<name>A0A0G1CMA5_9BACT</name>
<dbReference type="AlphaFoldDB" id="A0A0G1CMA5"/>